<dbReference type="SUPFAM" id="SSF56235">
    <property type="entry name" value="N-terminal nucleophile aminohydrolases (Ntn hydrolases)"/>
    <property type="match status" value="1"/>
</dbReference>
<keyword evidence="6" id="KW-0288">FMN</keyword>
<dbReference type="EC" id="1.4.7.1" evidence="15"/>
<keyword evidence="5" id="KW-0285">Flavoprotein</keyword>
<feature type="domain" description="Glutamine amidotransferase type-2" evidence="16">
    <location>
        <begin position="1"/>
        <end position="65"/>
    </location>
</feature>
<evidence type="ECO:0000256" key="15">
    <source>
        <dbReference type="ARBA" id="ARBA00039085"/>
    </source>
</evidence>
<reference evidence="18 19" key="1">
    <citation type="submission" date="2020-04" db="EMBL/GenBank/DDBJ databases">
        <title>Perkinsus olseni comparative genomics.</title>
        <authorList>
            <person name="Bogema D.R."/>
        </authorList>
    </citation>
    <scope>NUCLEOTIDE SEQUENCE [LARGE SCALE GENOMIC DNA]</scope>
    <source>
        <strain evidence="18">ATCC PRA-205</strain>
    </source>
</reference>
<evidence type="ECO:0000256" key="7">
    <source>
        <dbReference type="ARBA" id="ARBA00022723"/>
    </source>
</evidence>
<dbReference type="PANTHER" id="PTHR11938:SF133">
    <property type="entry name" value="GLUTAMATE SYNTHASE (NADH)"/>
    <property type="match status" value="1"/>
</dbReference>
<keyword evidence="9" id="KW-0560">Oxidoreductase</keyword>
<comment type="similarity">
    <text evidence="3">Belongs to the glutamate synthase family.</text>
</comment>
<evidence type="ECO:0000256" key="8">
    <source>
        <dbReference type="ARBA" id="ARBA00022962"/>
    </source>
</evidence>
<dbReference type="GO" id="GO:0046872">
    <property type="term" value="F:metal ion binding"/>
    <property type="evidence" value="ECO:0007669"/>
    <property type="project" value="UniProtKB-KW"/>
</dbReference>
<accession>A0A7J6SJX2</accession>
<evidence type="ECO:0000256" key="14">
    <source>
        <dbReference type="ARBA" id="ARBA00037928"/>
    </source>
</evidence>
<dbReference type="GO" id="GO:0051538">
    <property type="term" value="F:3 iron, 4 sulfur cluster binding"/>
    <property type="evidence" value="ECO:0007669"/>
    <property type="project" value="UniProtKB-KW"/>
</dbReference>
<dbReference type="GO" id="GO:0016041">
    <property type="term" value="F:glutamate synthase (ferredoxin) activity"/>
    <property type="evidence" value="ECO:0007669"/>
    <property type="project" value="UniProtKB-EC"/>
</dbReference>
<dbReference type="Pfam" id="PF00310">
    <property type="entry name" value="GATase_2"/>
    <property type="match status" value="1"/>
</dbReference>
<name>A0A7J6SJX2_PEROL</name>
<evidence type="ECO:0000313" key="19">
    <source>
        <dbReference type="Proteomes" id="UP000574390"/>
    </source>
</evidence>
<keyword evidence="8" id="KW-0315">Glutamine amidotransferase</keyword>
<dbReference type="InterPro" id="IPR029055">
    <property type="entry name" value="Ntn_hydrolases_N"/>
</dbReference>
<gene>
    <name evidence="18" type="ORF">FOZ62_000185</name>
</gene>
<dbReference type="InterPro" id="IPR013785">
    <property type="entry name" value="Aldolase_TIM"/>
</dbReference>
<dbReference type="PANTHER" id="PTHR11938">
    <property type="entry name" value="FAD NADPH DEHYDROGENASE/OXIDOREDUCTASE"/>
    <property type="match status" value="1"/>
</dbReference>
<comment type="cofactor">
    <cofactor evidence="1">
        <name>FMN</name>
        <dbReference type="ChEBI" id="CHEBI:58210"/>
    </cofactor>
</comment>
<sequence length="229" mass="24672">FMITKDGLFVLSSEVGVVDVDSAEVVQKGRLGPGRMILVDTKQGRVILDSEIKDSLSGSAPFKQFLEQAVFIDAQSTKKVTVDDDLFGSPRGKAKKGIPITLDILDVPETAVTEQLVMHGYFAEMLDMILSPMARVGQEPLGSMGHDAPLACLSRLPLSSFYYMQQLFAEATNPAIDPLREAIVMSLECPIGPQLMSCDEGCSAAGFGRPHALTCGSNPARRVVLDEPI</sequence>
<evidence type="ECO:0000259" key="16">
    <source>
        <dbReference type="Pfam" id="PF00310"/>
    </source>
</evidence>
<evidence type="ECO:0000256" key="9">
    <source>
        <dbReference type="ARBA" id="ARBA00023002"/>
    </source>
</evidence>
<keyword evidence="12" id="KW-0314">Glutamate biosynthesis</keyword>
<keyword evidence="13" id="KW-0003">3Fe-4S</keyword>
<dbReference type="InterPro" id="IPR050711">
    <property type="entry name" value="ET-N_metabolism_enzyme"/>
</dbReference>
<dbReference type="Pfam" id="PF04898">
    <property type="entry name" value="Glu_syn_central"/>
    <property type="match status" value="1"/>
</dbReference>
<evidence type="ECO:0000256" key="11">
    <source>
        <dbReference type="ARBA" id="ARBA00023014"/>
    </source>
</evidence>
<evidence type="ECO:0000256" key="10">
    <source>
        <dbReference type="ARBA" id="ARBA00023004"/>
    </source>
</evidence>
<comment type="pathway">
    <text evidence="14">Amino-acid biosynthesis; L-glutamate biosynthesis via GLT pathway; L-glutamate from 2-oxoglutarate and L-glutamine (ferredoxin route): step 1/1.</text>
</comment>
<feature type="non-terminal residue" evidence="18">
    <location>
        <position position="1"/>
    </location>
</feature>
<evidence type="ECO:0000313" key="18">
    <source>
        <dbReference type="EMBL" id="KAF4732852.1"/>
    </source>
</evidence>
<evidence type="ECO:0000256" key="3">
    <source>
        <dbReference type="ARBA" id="ARBA00009716"/>
    </source>
</evidence>
<keyword evidence="4" id="KW-0028">Amino-acid biosynthesis</keyword>
<keyword evidence="10" id="KW-0408">Iron</keyword>
<keyword evidence="11" id="KW-0411">Iron-sulfur</keyword>
<dbReference type="Proteomes" id="UP000574390">
    <property type="component" value="Unassembled WGS sequence"/>
</dbReference>
<dbReference type="GO" id="GO:0006537">
    <property type="term" value="P:glutamate biosynthetic process"/>
    <property type="evidence" value="ECO:0007669"/>
    <property type="project" value="UniProtKB-KW"/>
</dbReference>
<protein>
    <recommendedName>
        <fullName evidence="15">glutamate synthase (ferredoxin)</fullName>
        <ecNumber evidence="15">1.4.7.1</ecNumber>
    </recommendedName>
</protein>
<evidence type="ECO:0000256" key="5">
    <source>
        <dbReference type="ARBA" id="ARBA00022630"/>
    </source>
</evidence>
<evidence type="ECO:0000259" key="17">
    <source>
        <dbReference type="Pfam" id="PF04898"/>
    </source>
</evidence>
<feature type="domain" description="Glutamate synthase central-N" evidence="17">
    <location>
        <begin position="116"/>
        <end position="197"/>
    </location>
</feature>
<keyword evidence="7" id="KW-0479">Metal-binding</keyword>
<evidence type="ECO:0000256" key="4">
    <source>
        <dbReference type="ARBA" id="ARBA00022605"/>
    </source>
</evidence>
<dbReference type="GO" id="GO:0016040">
    <property type="term" value="F:glutamate synthase (NADH) activity"/>
    <property type="evidence" value="ECO:0007669"/>
    <property type="project" value="TreeGrafter"/>
</dbReference>
<evidence type="ECO:0000256" key="6">
    <source>
        <dbReference type="ARBA" id="ARBA00022643"/>
    </source>
</evidence>
<dbReference type="InterPro" id="IPR017932">
    <property type="entry name" value="GATase_2_dom"/>
</dbReference>
<comment type="cofactor">
    <cofactor evidence="2">
        <name>[3Fe-4S] cluster</name>
        <dbReference type="ChEBI" id="CHEBI:21137"/>
    </cofactor>
</comment>
<dbReference type="Gene3D" id="3.60.20.10">
    <property type="entry name" value="Glutamine Phosphoribosylpyrophosphate, subunit 1, domain 1"/>
    <property type="match status" value="1"/>
</dbReference>
<dbReference type="AlphaFoldDB" id="A0A7J6SJX2"/>
<evidence type="ECO:0000256" key="2">
    <source>
        <dbReference type="ARBA" id="ARBA00001927"/>
    </source>
</evidence>
<dbReference type="InterPro" id="IPR006982">
    <property type="entry name" value="Glu_synth_centr_N"/>
</dbReference>
<dbReference type="Gene3D" id="3.20.20.70">
    <property type="entry name" value="Aldolase class I"/>
    <property type="match status" value="1"/>
</dbReference>
<comment type="caution">
    <text evidence="18">The sequence shown here is derived from an EMBL/GenBank/DDBJ whole genome shotgun (WGS) entry which is preliminary data.</text>
</comment>
<organism evidence="18 19">
    <name type="scientific">Perkinsus olseni</name>
    <name type="common">Perkinsus atlanticus</name>
    <dbReference type="NCBI Taxonomy" id="32597"/>
    <lineage>
        <taxon>Eukaryota</taxon>
        <taxon>Sar</taxon>
        <taxon>Alveolata</taxon>
        <taxon>Perkinsozoa</taxon>
        <taxon>Perkinsea</taxon>
        <taxon>Perkinsida</taxon>
        <taxon>Perkinsidae</taxon>
        <taxon>Perkinsus</taxon>
    </lineage>
</organism>
<dbReference type="SUPFAM" id="SSF51395">
    <property type="entry name" value="FMN-linked oxidoreductases"/>
    <property type="match status" value="1"/>
</dbReference>
<dbReference type="GO" id="GO:0019676">
    <property type="term" value="P:ammonia assimilation cycle"/>
    <property type="evidence" value="ECO:0007669"/>
    <property type="project" value="TreeGrafter"/>
</dbReference>
<dbReference type="EMBL" id="JABANM010014304">
    <property type="protein sequence ID" value="KAF4732852.1"/>
    <property type="molecule type" value="Genomic_DNA"/>
</dbReference>
<evidence type="ECO:0000256" key="12">
    <source>
        <dbReference type="ARBA" id="ARBA00023164"/>
    </source>
</evidence>
<evidence type="ECO:0000256" key="13">
    <source>
        <dbReference type="ARBA" id="ARBA00023291"/>
    </source>
</evidence>
<evidence type="ECO:0000256" key="1">
    <source>
        <dbReference type="ARBA" id="ARBA00001917"/>
    </source>
</evidence>
<proteinExistence type="inferred from homology"/>
<feature type="non-terminal residue" evidence="18">
    <location>
        <position position="229"/>
    </location>
</feature>